<gene>
    <name evidence="2" type="ORF">TPSB3V08_LOCUS11242</name>
</gene>
<evidence type="ECO:0000313" key="2">
    <source>
        <dbReference type="EMBL" id="CAD7416705.1"/>
    </source>
</evidence>
<reference evidence="2" key="1">
    <citation type="submission" date="2020-11" db="EMBL/GenBank/DDBJ databases">
        <authorList>
            <person name="Tran Van P."/>
        </authorList>
    </citation>
    <scope>NUCLEOTIDE SEQUENCE</scope>
</reference>
<dbReference type="AlphaFoldDB" id="A0A7R9DNJ7"/>
<feature type="region of interest" description="Disordered" evidence="1">
    <location>
        <begin position="52"/>
        <end position="84"/>
    </location>
</feature>
<protein>
    <submittedName>
        <fullName evidence="2">Uncharacterized protein</fullName>
    </submittedName>
</protein>
<organism evidence="2">
    <name type="scientific">Timema poppense</name>
    <name type="common">Walking stick</name>
    <dbReference type="NCBI Taxonomy" id="170557"/>
    <lineage>
        <taxon>Eukaryota</taxon>
        <taxon>Metazoa</taxon>
        <taxon>Ecdysozoa</taxon>
        <taxon>Arthropoda</taxon>
        <taxon>Hexapoda</taxon>
        <taxon>Insecta</taxon>
        <taxon>Pterygota</taxon>
        <taxon>Neoptera</taxon>
        <taxon>Polyneoptera</taxon>
        <taxon>Phasmatodea</taxon>
        <taxon>Timematodea</taxon>
        <taxon>Timematoidea</taxon>
        <taxon>Timematidae</taxon>
        <taxon>Timema</taxon>
    </lineage>
</organism>
<dbReference type="EMBL" id="OD011717">
    <property type="protein sequence ID" value="CAD7416705.1"/>
    <property type="molecule type" value="Genomic_DNA"/>
</dbReference>
<evidence type="ECO:0000256" key="1">
    <source>
        <dbReference type="SAM" id="MobiDB-lite"/>
    </source>
</evidence>
<proteinExistence type="predicted"/>
<name>A0A7R9DNJ7_TIMPO</name>
<accession>A0A7R9DNJ7</accession>
<sequence>MNSSCDMAAPPGSLISTRSDVYGLKTGELHRELKSSDTDNINISYDICRPPLEYSEPGKSGPLELDGDRKQITPPGASVSYQPVTAASKTQSKVAKGEEVTPPSLVIKSIPESFVYIRDHQGGDPWCRDIMERIKKGEQDVKEWVSRCEDCQMAKPAHNSRVGLHSTDVAQRPWEKVFIDYVGAITRSSLALRTPFTPHIPFSCFSRSVRGGGERCGETTWQEAVATHREAVLGGREQDQA</sequence>